<evidence type="ECO:0000256" key="2">
    <source>
        <dbReference type="ARBA" id="ARBA00007663"/>
    </source>
</evidence>
<name>D8LRR2_ECTSI</name>
<dbReference type="InterPro" id="IPR006070">
    <property type="entry name" value="Sua5-like_dom"/>
</dbReference>
<evidence type="ECO:0000256" key="13">
    <source>
        <dbReference type="SAM" id="MobiDB-lite"/>
    </source>
</evidence>
<feature type="domain" description="YrdC-like" evidence="14">
    <location>
        <begin position="52"/>
        <end position="252"/>
    </location>
</feature>
<keyword evidence="9" id="KW-0547">Nucleotide-binding</keyword>
<evidence type="ECO:0000256" key="8">
    <source>
        <dbReference type="ARBA" id="ARBA00022695"/>
    </source>
</evidence>
<feature type="compositionally biased region" description="Basic and acidic residues" evidence="13">
    <location>
        <begin position="283"/>
        <end position="308"/>
    </location>
</feature>
<evidence type="ECO:0000256" key="3">
    <source>
        <dbReference type="ARBA" id="ARBA00012584"/>
    </source>
</evidence>
<dbReference type="InterPro" id="IPR005145">
    <property type="entry name" value="Sua5_C"/>
</dbReference>
<dbReference type="GO" id="GO:0003725">
    <property type="term" value="F:double-stranded RNA binding"/>
    <property type="evidence" value="ECO:0007669"/>
    <property type="project" value="InterPro"/>
</dbReference>
<evidence type="ECO:0000256" key="4">
    <source>
        <dbReference type="ARBA" id="ARBA00015492"/>
    </source>
</evidence>
<dbReference type="InterPro" id="IPR038385">
    <property type="entry name" value="Sua5/YwlC_C"/>
</dbReference>
<dbReference type="InParanoid" id="D8LRR2"/>
<dbReference type="EMBL" id="FN649731">
    <property type="protein sequence ID" value="CBN73829.1"/>
    <property type="molecule type" value="Genomic_DNA"/>
</dbReference>
<dbReference type="GO" id="GO:0005524">
    <property type="term" value="F:ATP binding"/>
    <property type="evidence" value="ECO:0007669"/>
    <property type="project" value="UniProtKB-KW"/>
</dbReference>
<evidence type="ECO:0000256" key="1">
    <source>
        <dbReference type="ARBA" id="ARBA00004496"/>
    </source>
</evidence>
<evidence type="ECO:0000256" key="9">
    <source>
        <dbReference type="ARBA" id="ARBA00022741"/>
    </source>
</evidence>
<dbReference type="STRING" id="2880.D8LRR2"/>
<evidence type="ECO:0000256" key="11">
    <source>
        <dbReference type="ARBA" id="ARBA00029774"/>
    </source>
</evidence>
<dbReference type="NCBIfam" id="TIGR00057">
    <property type="entry name" value="L-threonylcarbamoyladenylate synthase"/>
    <property type="match status" value="1"/>
</dbReference>
<comment type="subcellular location">
    <subcellularLocation>
        <location evidence="1">Cytoplasm</location>
    </subcellularLocation>
</comment>
<evidence type="ECO:0000313" key="16">
    <source>
        <dbReference type="Proteomes" id="UP000002630"/>
    </source>
</evidence>
<evidence type="ECO:0000256" key="6">
    <source>
        <dbReference type="ARBA" id="ARBA00022679"/>
    </source>
</evidence>
<keyword evidence="16" id="KW-1185">Reference proteome</keyword>
<dbReference type="OrthoDB" id="412787at2759"/>
<dbReference type="AlphaFoldDB" id="D8LRR2"/>
<dbReference type="EC" id="2.7.7.87" evidence="3"/>
<sequence>MSTTSRVIPSASEDLQQRDSTGNASCEDGVTPAGERATTATAVLGRVVPAEEPWLTEAGARLRSGKLVAFPTETVYGLGANALSEDAVLKIFQAKQRPLTDPLIVHVPDTAGALAVVDFEVEGGGGQKARRLLDLLGEKLWPGPLTLIAKADKKVPPCITAGTGFVGVRCPAHPVTRQLLSIAGVPVAAPSANRFGHVSPTQAMHVMEDLGGSDILVLDGDTSGACGVGIESTVAKIDAANDRILILRMGGVTQDRIRDALKEGGEEFSGISVYAGSVAGGKTEAKGEEEREREARGSLKDEPAKDEGQAPGLMRQLCAISDATTGQLLRHYSPDLEVFRVLGATPGSTSGRMVGGGELADLASMARTSVVVDFAGQLKGLQASAVAYSDLSIEGSADEAAKGLFRALRWAETQPSAQRLLIAGLPSKSNGDMAAAVNDRIYRSASGKTISVE</sequence>
<evidence type="ECO:0000313" key="15">
    <source>
        <dbReference type="EMBL" id="CBN73829.1"/>
    </source>
</evidence>
<dbReference type="FunFam" id="3.90.870.10:FF:000009">
    <property type="entry name" value="Threonylcarbamoyl-AMP synthase, putative"/>
    <property type="match status" value="1"/>
</dbReference>
<dbReference type="SUPFAM" id="SSF55821">
    <property type="entry name" value="YrdC/RibB"/>
    <property type="match status" value="1"/>
</dbReference>
<keyword evidence="5" id="KW-0963">Cytoplasm</keyword>
<dbReference type="PANTHER" id="PTHR17490">
    <property type="entry name" value="SUA5"/>
    <property type="match status" value="1"/>
</dbReference>
<evidence type="ECO:0000256" key="5">
    <source>
        <dbReference type="ARBA" id="ARBA00022490"/>
    </source>
</evidence>
<comment type="catalytic activity">
    <reaction evidence="12">
        <text>L-threonine + hydrogencarbonate + ATP = L-threonylcarbamoyladenylate + diphosphate + H2O</text>
        <dbReference type="Rhea" id="RHEA:36407"/>
        <dbReference type="ChEBI" id="CHEBI:15377"/>
        <dbReference type="ChEBI" id="CHEBI:17544"/>
        <dbReference type="ChEBI" id="CHEBI:30616"/>
        <dbReference type="ChEBI" id="CHEBI:33019"/>
        <dbReference type="ChEBI" id="CHEBI:57926"/>
        <dbReference type="ChEBI" id="CHEBI:73682"/>
        <dbReference type="EC" id="2.7.7.87"/>
    </reaction>
</comment>
<dbReference type="GO" id="GO:0000049">
    <property type="term" value="F:tRNA binding"/>
    <property type="evidence" value="ECO:0007669"/>
    <property type="project" value="TreeGrafter"/>
</dbReference>
<evidence type="ECO:0000256" key="12">
    <source>
        <dbReference type="ARBA" id="ARBA00048366"/>
    </source>
</evidence>
<evidence type="ECO:0000256" key="7">
    <source>
        <dbReference type="ARBA" id="ARBA00022694"/>
    </source>
</evidence>
<feature type="region of interest" description="Disordered" evidence="13">
    <location>
        <begin position="279"/>
        <end position="312"/>
    </location>
</feature>
<evidence type="ECO:0000259" key="14">
    <source>
        <dbReference type="PROSITE" id="PS51163"/>
    </source>
</evidence>
<dbReference type="PROSITE" id="PS51163">
    <property type="entry name" value="YRDC"/>
    <property type="match status" value="1"/>
</dbReference>
<keyword evidence="7" id="KW-0819">tRNA processing</keyword>
<dbReference type="EMBL" id="FN648926">
    <property type="protein sequence ID" value="CBN73829.1"/>
    <property type="molecule type" value="Genomic_DNA"/>
</dbReference>
<proteinExistence type="inferred from homology"/>
<feature type="region of interest" description="Disordered" evidence="13">
    <location>
        <begin position="1"/>
        <end position="32"/>
    </location>
</feature>
<reference evidence="15 16" key="1">
    <citation type="journal article" date="2010" name="Nature">
        <title>The Ectocarpus genome and the independent evolution of multicellularity in brown algae.</title>
        <authorList>
            <person name="Cock J.M."/>
            <person name="Sterck L."/>
            <person name="Rouze P."/>
            <person name="Scornet D."/>
            <person name="Allen A.E."/>
            <person name="Amoutzias G."/>
            <person name="Anthouard V."/>
            <person name="Artiguenave F."/>
            <person name="Aury J.M."/>
            <person name="Badger J.H."/>
            <person name="Beszteri B."/>
            <person name="Billiau K."/>
            <person name="Bonnet E."/>
            <person name="Bothwell J.H."/>
            <person name="Bowler C."/>
            <person name="Boyen C."/>
            <person name="Brownlee C."/>
            <person name="Carrano C.J."/>
            <person name="Charrier B."/>
            <person name="Cho G.Y."/>
            <person name="Coelho S.M."/>
            <person name="Collen J."/>
            <person name="Corre E."/>
            <person name="Da Silva C."/>
            <person name="Delage L."/>
            <person name="Delaroque N."/>
            <person name="Dittami S.M."/>
            <person name="Doulbeau S."/>
            <person name="Elias M."/>
            <person name="Farnham G."/>
            <person name="Gachon C.M."/>
            <person name="Gschloessl B."/>
            <person name="Heesch S."/>
            <person name="Jabbari K."/>
            <person name="Jubin C."/>
            <person name="Kawai H."/>
            <person name="Kimura K."/>
            <person name="Kloareg B."/>
            <person name="Kupper F.C."/>
            <person name="Lang D."/>
            <person name="Le Bail A."/>
            <person name="Leblanc C."/>
            <person name="Lerouge P."/>
            <person name="Lohr M."/>
            <person name="Lopez P.J."/>
            <person name="Martens C."/>
            <person name="Maumus F."/>
            <person name="Michel G."/>
            <person name="Miranda-Saavedra D."/>
            <person name="Morales J."/>
            <person name="Moreau H."/>
            <person name="Motomura T."/>
            <person name="Nagasato C."/>
            <person name="Napoli C.A."/>
            <person name="Nelson D.R."/>
            <person name="Nyvall-Collen P."/>
            <person name="Peters A.F."/>
            <person name="Pommier C."/>
            <person name="Potin P."/>
            <person name="Poulain J."/>
            <person name="Quesneville H."/>
            <person name="Read B."/>
            <person name="Rensing S.A."/>
            <person name="Ritter A."/>
            <person name="Rousvoal S."/>
            <person name="Samanta M."/>
            <person name="Samson G."/>
            <person name="Schroeder D.C."/>
            <person name="Segurens B."/>
            <person name="Strittmatter M."/>
            <person name="Tonon T."/>
            <person name="Tregear J.W."/>
            <person name="Valentin K."/>
            <person name="von Dassow P."/>
            <person name="Yamagishi T."/>
            <person name="Van de Peer Y."/>
            <person name="Wincker P."/>
        </authorList>
    </citation>
    <scope>NUCLEOTIDE SEQUENCE [LARGE SCALE GENOMIC DNA]</scope>
    <source>
        <strain evidence="16">Ec32 / CCAP1310/4</strain>
    </source>
</reference>
<dbReference type="Proteomes" id="UP000002630">
    <property type="component" value="Linkage Group LG06"/>
</dbReference>
<dbReference type="InterPro" id="IPR017945">
    <property type="entry name" value="DHBP_synth_RibB-like_a/b_dom"/>
</dbReference>
<dbReference type="Gene3D" id="3.90.870.10">
    <property type="entry name" value="DHBP synthase"/>
    <property type="match status" value="1"/>
</dbReference>
<dbReference type="Pfam" id="PF03481">
    <property type="entry name" value="Sua5_C"/>
    <property type="match status" value="1"/>
</dbReference>
<dbReference type="GO" id="GO:0008033">
    <property type="term" value="P:tRNA processing"/>
    <property type="evidence" value="ECO:0007669"/>
    <property type="project" value="UniProtKB-KW"/>
</dbReference>
<keyword evidence="10" id="KW-0067">ATP-binding</keyword>
<dbReference type="GO" id="GO:0006450">
    <property type="term" value="P:regulation of translational fidelity"/>
    <property type="evidence" value="ECO:0007669"/>
    <property type="project" value="TreeGrafter"/>
</dbReference>
<accession>D8LRR2</accession>
<organism evidence="15 16">
    <name type="scientific">Ectocarpus siliculosus</name>
    <name type="common">Brown alga</name>
    <name type="synonym">Conferva siliculosa</name>
    <dbReference type="NCBI Taxonomy" id="2880"/>
    <lineage>
        <taxon>Eukaryota</taxon>
        <taxon>Sar</taxon>
        <taxon>Stramenopiles</taxon>
        <taxon>Ochrophyta</taxon>
        <taxon>PX clade</taxon>
        <taxon>Phaeophyceae</taxon>
        <taxon>Ectocarpales</taxon>
        <taxon>Ectocarpaceae</taxon>
        <taxon>Ectocarpus</taxon>
    </lineage>
</organism>
<dbReference type="InterPro" id="IPR050156">
    <property type="entry name" value="TC-AMP_synthase_SUA5"/>
</dbReference>
<gene>
    <name evidence="15" type="ORF">Esi_0007_0123</name>
</gene>
<keyword evidence="6" id="KW-0808">Transferase</keyword>
<comment type="similarity">
    <text evidence="2">Belongs to the SUA5 family.</text>
</comment>
<keyword evidence="8" id="KW-0548">Nucleotidyltransferase</keyword>
<dbReference type="Pfam" id="PF01300">
    <property type="entry name" value="Sua5_yciO_yrdC"/>
    <property type="match status" value="1"/>
</dbReference>
<dbReference type="GO" id="GO:0005737">
    <property type="term" value="C:cytoplasm"/>
    <property type="evidence" value="ECO:0007669"/>
    <property type="project" value="UniProtKB-SubCell"/>
</dbReference>
<dbReference type="PANTHER" id="PTHR17490:SF16">
    <property type="entry name" value="THREONYLCARBAMOYL-AMP SYNTHASE"/>
    <property type="match status" value="1"/>
</dbReference>
<protein>
    <recommendedName>
        <fullName evidence="4">Threonylcarbamoyl-AMP synthase</fullName>
        <ecNumber evidence="3">2.7.7.87</ecNumber>
    </recommendedName>
    <alternativeName>
        <fullName evidence="11">L-threonylcarbamoyladenylate synthase</fullName>
    </alternativeName>
</protein>
<dbReference type="GO" id="GO:0061710">
    <property type="term" value="F:L-threonylcarbamoyladenylate synthase"/>
    <property type="evidence" value="ECO:0007669"/>
    <property type="project" value="UniProtKB-EC"/>
</dbReference>
<dbReference type="OMA" id="HDMSPDG"/>
<dbReference type="Gene3D" id="3.40.50.11030">
    <property type="entry name" value="Threonylcarbamoyl-AMP synthase, C-terminal domain"/>
    <property type="match status" value="1"/>
</dbReference>
<evidence type="ECO:0000256" key="10">
    <source>
        <dbReference type="ARBA" id="ARBA00022840"/>
    </source>
</evidence>
<dbReference type="eggNOG" id="KOG3051">
    <property type="taxonomic scope" value="Eukaryota"/>
</dbReference>